<name>A0A0G1U3Z8_9BACT</name>
<evidence type="ECO:0000259" key="2">
    <source>
        <dbReference type="Pfam" id="PF03816"/>
    </source>
</evidence>
<dbReference type="PANTHER" id="PTHR33392:SF6">
    <property type="entry name" value="POLYISOPRENYL-TEICHOIC ACID--PEPTIDOGLYCAN TEICHOIC ACID TRANSFERASE TAGU"/>
    <property type="match status" value="1"/>
</dbReference>
<proteinExistence type="inferred from homology"/>
<dbReference type="NCBIfam" id="TIGR00350">
    <property type="entry name" value="lytR_cpsA_psr"/>
    <property type="match status" value="1"/>
</dbReference>
<comment type="similarity">
    <text evidence="1">Belongs to the LytR/CpsA/Psr (LCP) family.</text>
</comment>
<dbReference type="InterPro" id="IPR050922">
    <property type="entry name" value="LytR/CpsA/Psr_CW_biosynth"/>
</dbReference>
<reference evidence="3 4" key="1">
    <citation type="journal article" date="2015" name="Nature">
        <title>rRNA introns, odd ribosomes, and small enigmatic genomes across a large radiation of phyla.</title>
        <authorList>
            <person name="Brown C.T."/>
            <person name="Hug L.A."/>
            <person name="Thomas B.C."/>
            <person name="Sharon I."/>
            <person name="Castelle C.J."/>
            <person name="Singh A."/>
            <person name="Wilkins M.J."/>
            <person name="Williams K.H."/>
            <person name="Banfield J.F."/>
        </authorList>
    </citation>
    <scope>NUCLEOTIDE SEQUENCE [LARGE SCALE GENOMIC DNA]</scope>
</reference>
<organism evidence="3 4">
    <name type="scientific">Candidatus Gottesmanbacteria bacterium GW2011_GWA2_47_9</name>
    <dbReference type="NCBI Taxonomy" id="1618445"/>
    <lineage>
        <taxon>Bacteria</taxon>
        <taxon>Candidatus Gottesmaniibacteriota</taxon>
    </lineage>
</organism>
<evidence type="ECO:0000313" key="3">
    <source>
        <dbReference type="EMBL" id="KKU88769.1"/>
    </source>
</evidence>
<gene>
    <name evidence="3" type="ORF">UY16_C0002G0041</name>
</gene>
<feature type="domain" description="Cell envelope-related transcriptional attenuator" evidence="2">
    <location>
        <begin position="86"/>
        <end position="260"/>
    </location>
</feature>
<comment type="caution">
    <text evidence="3">The sequence shown here is derived from an EMBL/GenBank/DDBJ whole genome shotgun (WGS) entry which is preliminary data.</text>
</comment>
<evidence type="ECO:0000256" key="1">
    <source>
        <dbReference type="ARBA" id="ARBA00006068"/>
    </source>
</evidence>
<dbReference type="EMBL" id="LCOY01000002">
    <property type="protein sequence ID" value="KKU88769.1"/>
    <property type="molecule type" value="Genomic_DNA"/>
</dbReference>
<accession>A0A0G1U3Z8</accession>
<dbReference type="Pfam" id="PF03816">
    <property type="entry name" value="LytR_cpsA_psr"/>
    <property type="match status" value="1"/>
</dbReference>
<dbReference type="AlphaFoldDB" id="A0A0G1U3Z8"/>
<protein>
    <submittedName>
        <fullName evidence="3">Cell envelope-related transcriptional attenuator</fullName>
    </submittedName>
</protein>
<dbReference type="InterPro" id="IPR004474">
    <property type="entry name" value="LytR_CpsA_psr"/>
</dbReference>
<sequence>MQPKLKRVYLPKIRTVVVLGVFAALVVLVTKAALWSMRIMAETGLTPITVARLALDTGTPLKSTDNRTNLLVLGIGGGTHPGADLTDTMLVVSLDLGRRTMAMISIPRDIWSDTLQDKINSAYHYGEEKSREAGKTGGGLVLSKAIVEEVIGMPIHYSLVIDFSGFRDMIDLVGGVDVDVATAFTDPEFPVAGKEDDDCQGDPKFRCRYQALHFDAGRQLMDGERALMYARSRHAEGEEGSDFARSRRQQDVLVALKGKLSHPSSWLPPTRTIQLLSVLDRATDTDMNIGEFLTIGKAIAKTKESATISVVDELVSPPVWLYGRYMLVPAESYESLHGYIKEKLQ</sequence>
<evidence type="ECO:0000313" key="4">
    <source>
        <dbReference type="Proteomes" id="UP000034739"/>
    </source>
</evidence>
<dbReference type="Proteomes" id="UP000034739">
    <property type="component" value="Unassembled WGS sequence"/>
</dbReference>
<dbReference type="Gene3D" id="3.40.630.190">
    <property type="entry name" value="LCP protein"/>
    <property type="match status" value="1"/>
</dbReference>
<dbReference type="PANTHER" id="PTHR33392">
    <property type="entry name" value="POLYISOPRENYL-TEICHOIC ACID--PEPTIDOGLYCAN TEICHOIC ACID TRANSFERASE TAGU"/>
    <property type="match status" value="1"/>
</dbReference>